<accession>A0A7W4LNI6</accession>
<dbReference type="InterPro" id="IPR016088">
    <property type="entry name" value="Chalcone_isomerase_3-sand"/>
</dbReference>
<feature type="chain" id="PRO_5031087116" evidence="1">
    <location>
        <begin position="20"/>
        <end position="188"/>
    </location>
</feature>
<keyword evidence="3" id="KW-0413">Isomerase</keyword>
<dbReference type="Proteomes" id="UP000542720">
    <property type="component" value="Unassembled WGS sequence"/>
</dbReference>
<reference evidence="3 4" key="1">
    <citation type="submission" date="2020-08" db="EMBL/GenBank/DDBJ databases">
        <authorList>
            <person name="Kim C.M."/>
        </authorList>
    </citation>
    <scope>NUCLEOTIDE SEQUENCE [LARGE SCALE GENOMIC DNA]</scope>
    <source>
        <strain evidence="3 4">UL070</strain>
    </source>
</reference>
<dbReference type="GO" id="GO:0016853">
    <property type="term" value="F:isomerase activity"/>
    <property type="evidence" value="ECO:0007669"/>
    <property type="project" value="UniProtKB-KW"/>
</dbReference>
<dbReference type="Pfam" id="PF16036">
    <property type="entry name" value="Chalcone_3"/>
    <property type="match status" value="1"/>
</dbReference>
<sequence length="188" mass="21259">MRYLHALILLLASTSNLMANTNDPLLDQAAFSRTYELADTTLERKNQALLTYLWADVYAAAFYTAADINPSQAVGRPATQRLELYYYRDIAKKDVVKAAWVTLERQHDAAQLAKLKPELDALHATFRDIRPGDRYALNYSLQQGLTLERNGSEVFRSGDTELARAYLGIWLAPEGLSDKLRKQLLADH</sequence>
<protein>
    <submittedName>
        <fullName evidence="3">Chalcone isomerase family protein</fullName>
    </submittedName>
</protein>
<organism evidence="3 4">
    <name type="scientific">Aquipseudomonas ullengensis</name>
    <dbReference type="NCBI Taxonomy" id="2759166"/>
    <lineage>
        <taxon>Bacteria</taxon>
        <taxon>Pseudomonadati</taxon>
        <taxon>Pseudomonadota</taxon>
        <taxon>Gammaproteobacteria</taxon>
        <taxon>Pseudomonadales</taxon>
        <taxon>Pseudomonadaceae</taxon>
        <taxon>Aquipseudomonas</taxon>
    </lineage>
</organism>
<dbReference type="RefSeq" id="WP_183089969.1">
    <property type="nucleotide sequence ID" value="NZ_JACJUD010000005.1"/>
</dbReference>
<evidence type="ECO:0000313" key="3">
    <source>
        <dbReference type="EMBL" id="MBB2496429.1"/>
    </source>
</evidence>
<gene>
    <name evidence="3" type="ORF">H3H51_15485</name>
</gene>
<dbReference type="Gene3D" id="3.50.70.10">
    <property type="match status" value="1"/>
</dbReference>
<dbReference type="EMBL" id="JACJUD010000005">
    <property type="protein sequence ID" value="MBB2496429.1"/>
    <property type="molecule type" value="Genomic_DNA"/>
</dbReference>
<name>A0A7W4LNI6_9GAMM</name>
<keyword evidence="4" id="KW-1185">Reference proteome</keyword>
<dbReference type="AlphaFoldDB" id="A0A7W4LNI6"/>
<dbReference type="InterPro" id="IPR016087">
    <property type="entry name" value="Chalcone_isomerase"/>
</dbReference>
<comment type="caution">
    <text evidence="3">The sequence shown here is derived from an EMBL/GenBank/DDBJ whole genome shotgun (WGS) entry which is preliminary data.</text>
</comment>
<evidence type="ECO:0000313" key="4">
    <source>
        <dbReference type="Proteomes" id="UP000542720"/>
    </source>
</evidence>
<feature type="domain" description="Chalcone isomerase" evidence="2">
    <location>
        <begin position="29"/>
        <end position="185"/>
    </location>
</feature>
<keyword evidence="1" id="KW-0732">Signal</keyword>
<evidence type="ECO:0000256" key="1">
    <source>
        <dbReference type="SAM" id="SignalP"/>
    </source>
</evidence>
<evidence type="ECO:0000259" key="2">
    <source>
        <dbReference type="Pfam" id="PF16036"/>
    </source>
</evidence>
<proteinExistence type="predicted"/>
<feature type="signal peptide" evidence="1">
    <location>
        <begin position="1"/>
        <end position="19"/>
    </location>
</feature>